<keyword evidence="1" id="KW-0472">Membrane</keyword>
<feature type="transmembrane region" description="Helical" evidence="1">
    <location>
        <begin position="7"/>
        <end position="25"/>
    </location>
</feature>
<name>A0A2A4Z8F7_9PROT</name>
<organism evidence="3">
    <name type="scientific">OCS116 cluster bacterium</name>
    <dbReference type="NCBI Taxonomy" id="2030921"/>
    <lineage>
        <taxon>Bacteria</taxon>
        <taxon>Pseudomonadati</taxon>
        <taxon>Pseudomonadota</taxon>
        <taxon>Alphaproteobacteria</taxon>
        <taxon>OCS116 cluster</taxon>
    </lineage>
</organism>
<evidence type="ECO:0000259" key="2">
    <source>
        <dbReference type="Pfam" id="PF06863"/>
    </source>
</evidence>
<proteinExistence type="predicted"/>
<dbReference type="AlphaFoldDB" id="A0A2A4Z8F7"/>
<reference key="1">
    <citation type="submission" date="2017-08" db="EMBL/GenBank/DDBJ databases">
        <title>A dynamic microbial community with high functional redundancy inhabits the cold, oxic subseafloor aquifer.</title>
        <authorList>
            <person name="Tully B.J."/>
            <person name="Wheat C.G."/>
            <person name="Glazer B.T."/>
            <person name="Huber J.A."/>
        </authorList>
    </citation>
    <scope>NUCLEOTIDE SEQUENCE [LARGE SCALE GENOMIC DNA]</scope>
</reference>
<dbReference type="InterPro" id="IPR010679">
    <property type="entry name" value="DUF1254"/>
</dbReference>
<keyword evidence="1" id="KW-0812">Transmembrane</keyword>
<evidence type="ECO:0000256" key="1">
    <source>
        <dbReference type="SAM" id="Phobius"/>
    </source>
</evidence>
<evidence type="ECO:0000313" key="3">
    <source>
        <dbReference type="EMBL" id="PCJ03414.1"/>
    </source>
</evidence>
<reference evidence="3" key="2">
    <citation type="journal article" date="2018" name="ISME J.">
        <title>A dynamic microbial community with high functional redundancy inhabits the cold, oxic subseafloor aquifer.</title>
        <authorList>
            <person name="Tully B.J."/>
            <person name="Wheat C.G."/>
            <person name="Glazer B.T."/>
            <person name="Huber J.A."/>
        </authorList>
    </citation>
    <scope>NUCLEOTIDE SEQUENCE</scope>
    <source>
        <strain evidence="3">NORP83</strain>
    </source>
</reference>
<comment type="caution">
    <text evidence="3">The sequence shown here is derived from an EMBL/GenBank/DDBJ whole genome shotgun (WGS) entry which is preliminary data.</text>
</comment>
<accession>A0A2A4Z8F7</accession>
<dbReference type="Pfam" id="PF06863">
    <property type="entry name" value="DUF1254"/>
    <property type="match status" value="1"/>
</dbReference>
<gene>
    <name evidence="3" type="ORF">COB13_01950</name>
</gene>
<protein>
    <recommendedName>
        <fullName evidence="2">DUF1254 domain-containing protein</fullName>
    </recommendedName>
</protein>
<keyword evidence="1" id="KW-1133">Transmembrane helix</keyword>
<sequence length="178" mass="20112">MRFIKPLLILILTAVVSHLALIVFWPETKTDSPYSRVSELLEPHKFFIISDDFGADILQFESQDLRYAICHYDLHDQSLMLSANINDGFGILTVYSEFGEVIFSINSRQTKMAHLQFALLLEGAENNLPTGMVFHRIENSKGMIIIRLAVSDVAYDEQIGQQLASASCDAVKMQQEVE</sequence>
<dbReference type="EMBL" id="NVUS01000002">
    <property type="protein sequence ID" value="PCJ03414.1"/>
    <property type="molecule type" value="Genomic_DNA"/>
</dbReference>
<feature type="domain" description="DUF1254" evidence="2">
    <location>
        <begin position="63"/>
        <end position="152"/>
    </location>
</feature>